<feature type="repeat" description="RCC1" evidence="3">
    <location>
        <begin position="304"/>
        <end position="355"/>
    </location>
</feature>
<evidence type="ECO:0000256" key="1">
    <source>
        <dbReference type="ARBA" id="ARBA00022737"/>
    </source>
</evidence>
<dbReference type="InterPro" id="IPR017868">
    <property type="entry name" value="Filamin/ABP280_repeat-like"/>
</dbReference>
<evidence type="ECO:0000313" key="8">
    <source>
        <dbReference type="Proteomes" id="UP001515480"/>
    </source>
</evidence>
<comment type="caution">
    <text evidence="7">The sequence shown here is derived from an EMBL/GenBank/DDBJ whole genome shotgun (WGS) entry which is preliminary data.</text>
</comment>
<feature type="repeat" description="Filamin" evidence="2">
    <location>
        <begin position="825"/>
        <end position="927"/>
    </location>
</feature>
<evidence type="ECO:0000313" key="7">
    <source>
        <dbReference type="EMBL" id="KAL1510651.1"/>
    </source>
</evidence>
<feature type="repeat" description="RCC1" evidence="3">
    <location>
        <begin position="252"/>
        <end position="303"/>
    </location>
</feature>
<dbReference type="PANTHER" id="PTHR22870:SF408">
    <property type="entry name" value="OS09G0560450 PROTEIN"/>
    <property type="match status" value="1"/>
</dbReference>
<gene>
    <name evidence="7" type="ORF">AB1Y20_006949</name>
</gene>
<dbReference type="InterPro" id="IPR009091">
    <property type="entry name" value="RCC1/BLIP-II"/>
</dbReference>
<evidence type="ECO:0008006" key="9">
    <source>
        <dbReference type="Google" id="ProtNLM"/>
    </source>
</evidence>
<dbReference type="Pfam" id="PF25390">
    <property type="entry name" value="WD40_RLD"/>
    <property type="match status" value="1"/>
</dbReference>
<dbReference type="InterPro" id="IPR000408">
    <property type="entry name" value="Reg_chr_condens"/>
</dbReference>
<dbReference type="PROSITE" id="PS50194">
    <property type="entry name" value="FILAMIN_REPEAT"/>
    <property type="match status" value="3"/>
</dbReference>
<dbReference type="Pfam" id="PF00630">
    <property type="entry name" value="Filamin"/>
    <property type="match status" value="3"/>
</dbReference>
<feature type="compositionally biased region" description="Low complexity" evidence="4">
    <location>
        <begin position="496"/>
        <end position="511"/>
    </location>
</feature>
<feature type="domain" description="RCC1-like" evidence="6">
    <location>
        <begin position="37"/>
        <end position="229"/>
    </location>
</feature>
<dbReference type="Gene3D" id="2.130.10.30">
    <property type="entry name" value="Regulator of chromosome condensation 1/beta-lactamase-inhibitor protein II"/>
    <property type="match status" value="2"/>
</dbReference>
<protein>
    <recommendedName>
        <fullName evidence="9">RCR-type E3 ubiquitin transferase</fullName>
    </recommendedName>
</protein>
<dbReference type="Proteomes" id="UP001515480">
    <property type="component" value="Unassembled WGS sequence"/>
</dbReference>
<evidence type="ECO:0000259" key="6">
    <source>
        <dbReference type="Pfam" id="PF25390"/>
    </source>
</evidence>
<feature type="repeat" description="RCC1" evidence="3">
    <location>
        <begin position="201"/>
        <end position="251"/>
    </location>
</feature>
<dbReference type="SMART" id="SM00557">
    <property type="entry name" value="IG_FLMN"/>
    <property type="match status" value="2"/>
</dbReference>
<keyword evidence="1" id="KW-0677">Repeat</keyword>
<proteinExistence type="predicted"/>
<accession>A0AB34J262</accession>
<dbReference type="InterPro" id="IPR001298">
    <property type="entry name" value="Filamin/ABP280_rpt"/>
</dbReference>
<evidence type="ECO:0000259" key="5">
    <source>
        <dbReference type="Pfam" id="PF14381"/>
    </source>
</evidence>
<dbReference type="SUPFAM" id="SSF81296">
    <property type="entry name" value="E set domains"/>
    <property type="match status" value="3"/>
</dbReference>
<dbReference type="InterPro" id="IPR013783">
    <property type="entry name" value="Ig-like_fold"/>
</dbReference>
<dbReference type="Gene3D" id="2.60.40.10">
    <property type="entry name" value="Immunoglobulins"/>
    <property type="match status" value="3"/>
</dbReference>
<dbReference type="InterPro" id="IPR058923">
    <property type="entry name" value="RCC1-like_dom"/>
</dbReference>
<dbReference type="Pfam" id="PF00415">
    <property type="entry name" value="RCC1"/>
    <property type="match status" value="2"/>
</dbReference>
<keyword evidence="8" id="KW-1185">Reference proteome</keyword>
<name>A0AB34J262_PRYPA</name>
<feature type="repeat" description="Filamin" evidence="2">
    <location>
        <begin position="721"/>
        <end position="821"/>
    </location>
</feature>
<dbReference type="InterPro" id="IPR051210">
    <property type="entry name" value="Ub_ligase/GEF_domain"/>
</dbReference>
<feature type="domain" description="EDR1/CTR1/ARMC3-like peptidase-like" evidence="5">
    <location>
        <begin position="1044"/>
        <end position="1110"/>
    </location>
</feature>
<evidence type="ECO:0000256" key="2">
    <source>
        <dbReference type="PROSITE-ProRule" id="PRU00087"/>
    </source>
</evidence>
<feature type="region of interest" description="Disordered" evidence="4">
    <location>
        <begin position="496"/>
        <end position="527"/>
    </location>
</feature>
<feature type="repeat" description="RCC1" evidence="3">
    <location>
        <begin position="356"/>
        <end position="419"/>
    </location>
</feature>
<dbReference type="PROSITE" id="PS50012">
    <property type="entry name" value="RCC1_3"/>
    <property type="match status" value="7"/>
</dbReference>
<evidence type="ECO:0000256" key="4">
    <source>
        <dbReference type="SAM" id="MobiDB-lite"/>
    </source>
</evidence>
<feature type="repeat" description="RCC1" evidence="3">
    <location>
        <begin position="91"/>
        <end position="141"/>
    </location>
</feature>
<feature type="repeat" description="RCC1" evidence="3">
    <location>
        <begin position="142"/>
        <end position="200"/>
    </location>
</feature>
<dbReference type="PANTHER" id="PTHR22870">
    <property type="entry name" value="REGULATOR OF CHROMOSOME CONDENSATION"/>
    <property type="match status" value="1"/>
</dbReference>
<organism evidence="7 8">
    <name type="scientific">Prymnesium parvum</name>
    <name type="common">Toxic golden alga</name>
    <dbReference type="NCBI Taxonomy" id="97485"/>
    <lineage>
        <taxon>Eukaryota</taxon>
        <taxon>Haptista</taxon>
        <taxon>Haptophyta</taxon>
        <taxon>Prymnesiophyceae</taxon>
        <taxon>Prymnesiales</taxon>
        <taxon>Prymnesiaceae</taxon>
        <taxon>Prymnesium</taxon>
    </lineage>
</organism>
<dbReference type="InterPro" id="IPR055164">
    <property type="entry name" value="EDR1/CTR1/ARMC3-like_pept-like"/>
</dbReference>
<dbReference type="SUPFAM" id="SSF50985">
    <property type="entry name" value="RCC1/BLIP-II"/>
    <property type="match status" value="1"/>
</dbReference>
<feature type="repeat" description="RCC1" evidence="3">
    <location>
        <begin position="37"/>
        <end position="90"/>
    </location>
</feature>
<dbReference type="InterPro" id="IPR014756">
    <property type="entry name" value="Ig_E-set"/>
</dbReference>
<dbReference type="AlphaFoldDB" id="A0AB34J262"/>
<dbReference type="PRINTS" id="PR00633">
    <property type="entry name" value="RCCNDNSATION"/>
</dbReference>
<feature type="compositionally biased region" description="Pro residues" evidence="4">
    <location>
        <begin position="20"/>
        <end position="34"/>
    </location>
</feature>
<feature type="repeat" description="Filamin" evidence="2">
    <location>
        <begin position="610"/>
        <end position="719"/>
    </location>
</feature>
<feature type="region of interest" description="Disordered" evidence="4">
    <location>
        <begin position="1"/>
        <end position="37"/>
    </location>
</feature>
<evidence type="ECO:0000256" key="3">
    <source>
        <dbReference type="PROSITE-ProRule" id="PRU00235"/>
    </source>
</evidence>
<sequence length="1210" mass="125393">MSLHRPRARAEAGSLAFTSAPPPDDSPAPRPPPRGAGLVLAFGWNGHGQLGVGDCHERALPSPLRSLAAAAVAVRSVACGSTHSLAVDVRGAAWAWGDNHHGQLGTGDRRPRLEPCELVVEGQRVTMAACGAHHSLLGTSRGRVVACGSHSRGQLGLGVKDEAKLRDDCFEWPTVVRELSGSRVTAVAAGFAHSLFLTTSGRVLSSGAGDCGQLGLGGTNDVASPEAVSAVKESLIAVVAGNYHSCALTEERAVYSWGEGRFGRLGHGTAAPELLPRLIHGLFGLRIATLACGGACTAAIDEFGRLYTWGSSTWDQCAHSGPAEQFEPKRVAALEGVALAKVDCAEDHMVALSTAAQVFAWGRDTNGRLGGAARCAKPSPPVLRVTLPPLDGLAPSGDGSVQVVSVCCKGAHSLLLTHPGELPAEHHSSLRGGGAGALPSAAHSLLDAGEQRVRATAGHRCVIQIISRDAEGHDCPTGAYSYVAWLEAASAGSLAAHSSSSGNIPPSASAPILPTGKAIPPHALPSSRKHASAASAGLLPVVSAEEGGAPPGALEVQDLGGGVHAVSFVETRSASYMLHVRLLPPGVPPAQADSAGEAIVGSPAHVIVTAAACSAADCELTGAALSGAAVAGARASFSIVPRDKFGNRLRSGGTLPFEVALRSLERAGRAASALQGATVARQKDGTHLCSFQSSTAGRIAVFVKLRGEEVAGTPFFVQVSAGPASAERSALVGKQAWSVRVGKQFALEIQAADSDGNARPRGSDRIAVQVCGPSAFPFEVEALEGGRYRCTGTPSAAGQHYVTPMLNGSERLAGAPFRLEVLPLQLSDVAARLELHGDGMHSALQGEPARFVARAVDQTGATLAAAALGRGVTLRCALGEPEGGEAEVTEQEDGSFAVEYTPRHAGAVRLHLSLGAQLADDSHVVRVFLAAAWSFYQLGLVAVAEPHARLPDGFYELPPVGFGTPSAGRPFALLSELREAPYDPLPAVLSIERGSDLGLQLAAEHACRALQAAGCALPPHGEPPPPAAAAAAAAGRRDDEAAAKAYAALLAAFVSSWLGGQWGEAEEAEAARRLRAAREARGANVVPLGGIRRGGQRPRALLYKVLYDELLCEQPAGCELRRSHHGRLECWLRSADPRVPPQQVHLFTYNERKEQQPDPRTCAAQGNAADEWAAHAYGARTGAISSRVLPRFLKASRHLPRRPPRALARQ</sequence>
<dbReference type="EMBL" id="JBGBPQ010000015">
    <property type="protein sequence ID" value="KAL1510651.1"/>
    <property type="molecule type" value="Genomic_DNA"/>
</dbReference>
<reference evidence="7 8" key="1">
    <citation type="journal article" date="2024" name="Science">
        <title>Giant polyketide synthase enzymes in the biosynthesis of giant marine polyether toxins.</title>
        <authorList>
            <person name="Fallon T.R."/>
            <person name="Shende V.V."/>
            <person name="Wierzbicki I.H."/>
            <person name="Pendleton A.L."/>
            <person name="Watervoot N.F."/>
            <person name="Auber R.P."/>
            <person name="Gonzalez D.J."/>
            <person name="Wisecaver J.H."/>
            <person name="Moore B.S."/>
        </authorList>
    </citation>
    <scope>NUCLEOTIDE SEQUENCE [LARGE SCALE GENOMIC DNA]</scope>
    <source>
        <strain evidence="7 8">12B1</strain>
    </source>
</reference>
<dbReference type="Pfam" id="PF14381">
    <property type="entry name" value="EDR1_CTR1_ARMC3_pept"/>
    <property type="match status" value="1"/>
</dbReference>